<gene>
    <name evidence="1" type="ORF">Mal52_60490</name>
</gene>
<reference evidence="1 2" key="1">
    <citation type="submission" date="2019-02" db="EMBL/GenBank/DDBJ databases">
        <title>Deep-cultivation of Planctomycetes and their phenomic and genomic characterization uncovers novel biology.</title>
        <authorList>
            <person name="Wiegand S."/>
            <person name="Jogler M."/>
            <person name="Boedeker C."/>
            <person name="Pinto D."/>
            <person name="Vollmers J."/>
            <person name="Rivas-Marin E."/>
            <person name="Kohn T."/>
            <person name="Peeters S.H."/>
            <person name="Heuer A."/>
            <person name="Rast P."/>
            <person name="Oberbeckmann S."/>
            <person name="Bunk B."/>
            <person name="Jeske O."/>
            <person name="Meyerdierks A."/>
            <person name="Storesund J.E."/>
            <person name="Kallscheuer N."/>
            <person name="Luecker S."/>
            <person name="Lage O.M."/>
            <person name="Pohl T."/>
            <person name="Merkel B.J."/>
            <person name="Hornburger P."/>
            <person name="Mueller R.-W."/>
            <person name="Bruemmer F."/>
            <person name="Labrenz M."/>
            <person name="Spormann A.M."/>
            <person name="Op den Camp H."/>
            <person name="Overmann J."/>
            <person name="Amann R."/>
            <person name="Jetten M.S.M."/>
            <person name="Mascher T."/>
            <person name="Medema M.H."/>
            <person name="Devos D.P."/>
            <person name="Kaster A.-K."/>
            <person name="Ovreas L."/>
            <person name="Rohde M."/>
            <person name="Galperin M.Y."/>
            <person name="Jogler C."/>
        </authorList>
    </citation>
    <scope>NUCLEOTIDE SEQUENCE [LARGE SCALE GENOMIC DNA]</scope>
    <source>
        <strain evidence="1 2">Mal52</strain>
    </source>
</reference>
<dbReference type="RefSeq" id="WP_145380326.1">
    <property type="nucleotide sequence ID" value="NZ_CP036276.1"/>
</dbReference>
<dbReference type="AlphaFoldDB" id="A0A517ZYG5"/>
<dbReference type="CDD" id="cd15482">
    <property type="entry name" value="Sialidase_non-viral"/>
    <property type="match status" value="1"/>
</dbReference>
<dbReference type="EMBL" id="CP036276">
    <property type="protein sequence ID" value="QDU47517.1"/>
    <property type="molecule type" value="Genomic_DNA"/>
</dbReference>
<proteinExistence type="predicted"/>
<organism evidence="1 2">
    <name type="scientific">Symmachiella dynata</name>
    <dbReference type="NCBI Taxonomy" id="2527995"/>
    <lineage>
        <taxon>Bacteria</taxon>
        <taxon>Pseudomonadati</taxon>
        <taxon>Planctomycetota</taxon>
        <taxon>Planctomycetia</taxon>
        <taxon>Planctomycetales</taxon>
        <taxon>Planctomycetaceae</taxon>
        <taxon>Symmachiella</taxon>
    </lineage>
</organism>
<dbReference type="Proteomes" id="UP000319383">
    <property type="component" value="Chromosome"/>
</dbReference>
<evidence type="ECO:0008006" key="3">
    <source>
        <dbReference type="Google" id="ProtNLM"/>
    </source>
</evidence>
<dbReference type="InterPro" id="IPR036278">
    <property type="entry name" value="Sialidase_sf"/>
</dbReference>
<name>A0A517ZYG5_9PLAN</name>
<evidence type="ECO:0000313" key="1">
    <source>
        <dbReference type="EMBL" id="QDU47517.1"/>
    </source>
</evidence>
<evidence type="ECO:0000313" key="2">
    <source>
        <dbReference type="Proteomes" id="UP000319383"/>
    </source>
</evidence>
<dbReference type="SUPFAM" id="SSF50939">
    <property type="entry name" value="Sialidases"/>
    <property type="match status" value="1"/>
</dbReference>
<protein>
    <recommendedName>
        <fullName evidence="3">Sialidase domain-containing protein</fullName>
    </recommendedName>
</protein>
<keyword evidence="2" id="KW-1185">Reference proteome</keyword>
<sequence length="412" mass="46051">MRRICFAAMTIFSLLAVNARGDDKTEVPLTFQVKLETVLEHDDGKFLWFHPRAAAIPGYGDNGMPKVIVTLQKHLHVSDFYSGISILQTKNMGKSWTGPTAIPELDWVREPSGVAVAVADVTPGWHAASGKLIAIGTQVRYSKKGEQLEDKTRSAQTSYSLFDPDKNQWTKWRILEMPADRKFNFARCACAQWLVEPDGSLLLPFYYGPDGKSPFSVMVARCRVEGDRLVYVEHGTEFNLDVVRGLVEPSLIRFGDRYYLTVRNDLKAYVTVSDDGLHFEPLKPWTFDDGTELGSYNTQQHWLAHSDGLFLVYTRRGANNDHIMRHRAPLFIGRVDVEKLQVQRAGETILVPERGATLGNFGAAAITAGESWVTVSEGIFGKARPMAHKRGATGALFVARVIWSRPNRLVAP</sequence>
<dbReference type="KEGG" id="sdyn:Mal52_60490"/>
<accession>A0A517ZYG5</accession>